<evidence type="ECO:0000259" key="1">
    <source>
        <dbReference type="PROSITE" id="PS50943"/>
    </source>
</evidence>
<dbReference type="InterPro" id="IPR001387">
    <property type="entry name" value="Cro/C1-type_HTH"/>
</dbReference>
<dbReference type="RefSeq" id="YP_007674282.1">
    <property type="nucleotide sequence ID" value="NC_020849.1"/>
</dbReference>
<evidence type="ECO:0000313" key="2">
    <source>
        <dbReference type="EMBL" id="AGH57604.1"/>
    </source>
</evidence>
<dbReference type="EMBL" id="JF974296">
    <property type="protein sequence ID" value="AGH57604.1"/>
    <property type="molecule type" value="Genomic_DNA"/>
</dbReference>
<evidence type="ECO:0000313" key="3">
    <source>
        <dbReference type="Proteomes" id="UP000204048"/>
    </source>
</evidence>
<sequence>MPKTHGLSKHPLYSVWAGMKRRCYNPNEPAFGKYGGVGITVCDEWKHDAKAFIDWALANGWEKGLHLDKDILCKQQNIHPKVYAPHTCQFITQKQNLEDAISRNNKGAHCKISDDDVKEIKRIYKAREMTQTKLAEVYGISQTHVSKLINNKY</sequence>
<dbReference type="PROSITE" id="PS50943">
    <property type="entry name" value="HTH_CROC1"/>
    <property type="match status" value="1"/>
</dbReference>
<proteinExistence type="predicted"/>
<reference evidence="2 3" key="1">
    <citation type="submission" date="2010-11" db="EMBL/GenBank/DDBJ databases">
        <title>The Genome Sequence of Pseudoalteromonas phage pYD6-A.</title>
        <authorList>
            <consortium name="The Broad Institute Genome Sequencing Platform"/>
            <person name="Henn M.R."/>
            <person name="Wolf A."/>
            <person name="Jost G."/>
            <person name="Levin J."/>
            <person name="Malboeuf C."/>
            <person name="Casali M."/>
            <person name="Russ C."/>
            <person name="Lennon N."/>
            <person name="Chapman S.B."/>
            <person name="Erlich R."/>
            <person name="Young S.K."/>
            <person name="Yandava C."/>
            <person name="Zeng Q."/>
            <person name="Alvarado L."/>
            <person name="Anderson S."/>
            <person name="Berlin A."/>
            <person name="Chen Z."/>
            <person name="Freedman E."/>
            <person name="Gellesch M."/>
            <person name="Goldberg J."/>
            <person name="Green L."/>
            <person name="Griggs A."/>
            <person name="Gujja S."/>
            <person name="Heilman E.R."/>
            <person name="Heiman D."/>
            <person name="Hollinger A."/>
            <person name="Howarth C."/>
            <person name="Larson L."/>
            <person name="Mehta T."/>
            <person name="Pearson M."/>
            <person name="Roberts A."/>
            <person name="Ryan E."/>
            <person name="Saif S."/>
            <person name="Shea T."/>
            <person name="Shenoy N."/>
            <person name="Sisk P."/>
            <person name="Stolte C."/>
            <person name="Sykes S."/>
            <person name="White J."/>
            <person name="Haas B."/>
            <person name="Nusbaum C."/>
            <person name="Birren B."/>
        </authorList>
    </citation>
    <scope>NUCLEOTIDE SEQUENCE [LARGE SCALE GENOMIC DNA]</scope>
    <source>
        <strain evidence="3">pYD6-A</strain>
    </source>
</reference>
<dbReference type="GO" id="GO:0003677">
    <property type="term" value="F:DNA binding"/>
    <property type="evidence" value="ECO:0007669"/>
    <property type="project" value="InterPro"/>
</dbReference>
<name>M4T401_9CAUD</name>
<dbReference type="SUPFAM" id="SSF47413">
    <property type="entry name" value="lambda repressor-like DNA-binding domains"/>
    <property type="match status" value="1"/>
</dbReference>
<dbReference type="InterPro" id="IPR010982">
    <property type="entry name" value="Lambda_DNA-bd_dom_sf"/>
</dbReference>
<feature type="domain" description="HTH cro/C1-type" evidence="1">
    <location>
        <begin position="120"/>
        <end position="153"/>
    </location>
</feature>
<dbReference type="GeneID" id="15010817"/>
<keyword evidence="3" id="KW-1185">Reference proteome</keyword>
<protein>
    <recommendedName>
        <fullName evidence="1">HTH cro/C1-type domain-containing protein</fullName>
    </recommendedName>
</protein>
<dbReference type="OrthoDB" id="8611at10239"/>
<accession>M4T401</accession>
<dbReference type="Gene3D" id="1.10.260.40">
    <property type="entry name" value="lambda repressor-like DNA-binding domains"/>
    <property type="match status" value="1"/>
</dbReference>
<dbReference type="CDD" id="cd00093">
    <property type="entry name" value="HTH_XRE"/>
    <property type="match status" value="1"/>
</dbReference>
<dbReference type="Pfam" id="PF01381">
    <property type="entry name" value="HTH_3"/>
    <property type="match status" value="1"/>
</dbReference>
<gene>
    <name evidence="2" type="ORF">PYDG_00075</name>
</gene>
<organism evidence="2 3">
    <name type="scientific">Pseudoalteromonas phage pYD6-A</name>
    <dbReference type="NCBI Taxonomy" id="754052"/>
    <lineage>
        <taxon>Viruses</taxon>
        <taxon>Duplodnaviria</taxon>
        <taxon>Heunggongvirae</taxon>
        <taxon>Uroviricota</taxon>
        <taxon>Caudoviricetes</taxon>
        <taxon>Schitoviridae</taxon>
        <taxon>Fuhrmanvirinae</taxon>
        <taxon>Matsuvirus</taxon>
        <taxon>Matsuvirus pYD6A</taxon>
    </lineage>
</organism>
<dbReference type="KEGG" id="vg:15010817"/>
<dbReference type="Proteomes" id="UP000204048">
    <property type="component" value="Segment"/>
</dbReference>